<sequence length="235" mass="24907">MNVGIIGAMEPEVKILREAMQNPAILTKAGFTFYTGELAGCTVTLVQSGIGKVASSIATTLLIDNFKPDCVINTGSAGGFDPSLNVGDVVISSEVRHHDVDVTAFGYEIGQVPQMPAGFAAHSKLVEAAEQTIAQISEVKTLVGLICTGDTFMCDPVRIDKARSDFPSMLAVEMEGASIAQTCHTLETPFVVIRSMSDIAGKESPQSFEEYLETASINSSKMVVALLEKLTAVTL</sequence>
<comment type="function">
    <text evidence="5">Catalyzes the irreversible cleavage of the glycosidic bond in both 5'-methylthioadenosine (MTA) and S-adenosylhomocysteine (SAH/AdoHcy) to adenine and the corresponding thioribose, 5'-methylthioribose and S-ribosylhomocysteine, respectively. Also cleaves 5'-deoxyadenosine, a toxic by-product of radical S-adenosylmethionine (SAM) enzymes, into 5-deoxyribose and adenine.</text>
</comment>
<dbReference type="NCBIfam" id="NF004079">
    <property type="entry name" value="PRK05584.1"/>
    <property type="match status" value="1"/>
</dbReference>
<evidence type="ECO:0000256" key="5">
    <source>
        <dbReference type="HAMAP-Rule" id="MF_01684"/>
    </source>
</evidence>
<feature type="domain" description="Nucleoside phosphorylase" evidence="6">
    <location>
        <begin position="3"/>
        <end position="227"/>
    </location>
</feature>
<dbReference type="InterPro" id="IPR000845">
    <property type="entry name" value="Nucleoside_phosphorylase_d"/>
</dbReference>
<dbReference type="InterPro" id="IPR010049">
    <property type="entry name" value="MTA_SAH_Nsdase"/>
</dbReference>
<dbReference type="Proteomes" id="UP001177212">
    <property type="component" value="Unassembled WGS sequence"/>
</dbReference>
<keyword evidence="7" id="KW-0326">Glycosidase</keyword>
<keyword evidence="3 5" id="KW-0378">Hydrolase</keyword>
<dbReference type="GO" id="GO:0008930">
    <property type="term" value="F:methylthioadenosine nucleosidase activity"/>
    <property type="evidence" value="ECO:0007669"/>
    <property type="project" value="UniProtKB-EC"/>
</dbReference>
<keyword evidence="8" id="KW-1185">Reference proteome</keyword>
<dbReference type="RefSeq" id="WP_305473362.1">
    <property type="nucleotide sequence ID" value="NZ_JAUYVT010000029.1"/>
</dbReference>
<comment type="catalytic activity">
    <reaction evidence="5">
        <text>5'-deoxyadenosine + H2O = 5-deoxy-D-ribose + adenine</text>
        <dbReference type="Rhea" id="RHEA:29859"/>
        <dbReference type="ChEBI" id="CHEBI:15377"/>
        <dbReference type="ChEBI" id="CHEBI:16708"/>
        <dbReference type="ChEBI" id="CHEBI:17319"/>
        <dbReference type="ChEBI" id="CHEBI:149540"/>
        <dbReference type="EC" id="3.2.2.9"/>
    </reaction>
</comment>
<dbReference type="CDD" id="cd09008">
    <property type="entry name" value="MTAN"/>
    <property type="match status" value="1"/>
</dbReference>
<comment type="similarity">
    <text evidence="5">Belongs to the PNP/UDP phosphorylase family. MtnN subfamily.</text>
</comment>
<comment type="catalytic activity">
    <reaction evidence="5">
        <text>S-methyl-5'-thioadenosine + H2O = 5-(methylsulfanyl)-D-ribose + adenine</text>
        <dbReference type="Rhea" id="RHEA:13617"/>
        <dbReference type="ChEBI" id="CHEBI:15377"/>
        <dbReference type="ChEBI" id="CHEBI:16708"/>
        <dbReference type="ChEBI" id="CHEBI:17509"/>
        <dbReference type="ChEBI" id="CHEBI:78440"/>
        <dbReference type="EC" id="3.2.2.9"/>
    </reaction>
</comment>
<dbReference type="InterPro" id="IPR035994">
    <property type="entry name" value="Nucleoside_phosphorylase_sf"/>
</dbReference>
<organism evidence="7 8">
    <name type="scientific">Pseudoalteromonas marina</name>
    <dbReference type="NCBI Taxonomy" id="267375"/>
    <lineage>
        <taxon>Bacteria</taxon>
        <taxon>Pseudomonadati</taxon>
        <taxon>Pseudomonadota</taxon>
        <taxon>Gammaproteobacteria</taxon>
        <taxon>Alteromonadales</taxon>
        <taxon>Pseudoalteromonadaceae</taxon>
        <taxon>Pseudoalteromonas</taxon>
    </lineage>
</organism>
<feature type="binding site" evidence="5">
    <location>
        <position position="153"/>
    </location>
    <ligand>
        <name>substrate</name>
    </ligand>
</feature>
<comment type="catalytic activity">
    <reaction evidence="5">
        <text>S-adenosyl-L-homocysteine + H2O = S-(5-deoxy-D-ribos-5-yl)-L-homocysteine + adenine</text>
        <dbReference type="Rhea" id="RHEA:17805"/>
        <dbReference type="ChEBI" id="CHEBI:15377"/>
        <dbReference type="ChEBI" id="CHEBI:16708"/>
        <dbReference type="ChEBI" id="CHEBI:57856"/>
        <dbReference type="ChEBI" id="CHEBI:58195"/>
        <dbReference type="EC" id="3.2.2.9"/>
    </reaction>
</comment>
<dbReference type="GO" id="GO:0008782">
    <property type="term" value="F:adenosylhomocysteine nucleosidase activity"/>
    <property type="evidence" value="ECO:0007669"/>
    <property type="project" value="UniProtKB-EC"/>
</dbReference>
<protein>
    <recommendedName>
        <fullName evidence="5">5'-methylthioadenosine/S-adenosylhomocysteine nucleosidase</fullName>
        <shortName evidence="5">MTA/SAH nucleosidase</shortName>
        <shortName evidence="5">MTAN</shortName>
        <ecNumber evidence="5">3.2.2.9</ecNumber>
    </recommendedName>
    <alternativeName>
        <fullName evidence="5">5'-deoxyadenosine nucleosidase</fullName>
        <shortName evidence="5">DOA nucleosidase</shortName>
        <shortName evidence="5">dAdo nucleosidase</shortName>
    </alternativeName>
    <alternativeName>
        <fullName evidence="5">5'-methylthioadenosine nucleosidase</fullName>
        <shortName evidence="5">MTA nucleosidase</shortName>
    </alternativeName>
    <alternativeName>
        <fullName evidence="5">S-adenosylhomocysteine nucleosidase</fullName>
        <shortName evidence="5">AdoHcy nucleosidase</shortName>
        <shortName evidence="5">SAH nucleosidase</shortName>
        <shortName evidence="5">SRH nucleosidase</shortName>
    </alternativeName>
</protein>
<feature type="active site" description="Proton donor" evidence="5">
    <location>
        <position position="198"/>
    </location>
</feature>
<evidence type="ECO:0000256" key="1">
    <source>
        <dbReference type="ARBA" id="ARBA00004945"/>
    </source>
</evidence>
<feature type="binding site" evidence="5">
    <location>
        <position position="78"/>
    </location>
    <ligand>
        <name>substrate</name>
    </ligand>
</feature>
<proteinExistence type="inferred from homology"/>
<keyword evidence="4 5" id="KW-0486">Methionine biosynthesis</keyword>
<dbReference type="PANTHER" id="PTHR46832:SF1">
    <property type="entry name" value="5'-METHYLTHIOADENOSINE_S-ADENOSYLHOMOCYSTEINE NUCLEOSIDASE"/>
    <property type="match status" value="1"/>
</dbReference>
<feature type="binding site" evidence="5">
    <location>
        <begin position="174"/>
        <end position="175"/>
    </location>
    <ligand>
        <name>substrate</name>
    </ligand>
</feature>
<evidence type="ECO:0000313" key="8">
    <source>
        <dbReference type="Proteomes" id="UP001177212"/>
    </source>
</evidence>
<dbReference type="EC" id="3.2.2.9" evidence="5"/>
<dbReference type="Pfam" id="PF01048">
    <property type="entry name" value="PNP_UDP_1"/>
    <property type="match status" value="1"/>
</dbReference>
<comment type="pathway">
    <text evidence="1 5">Amino-acid biosynthesis; L-methionine biosynthesis via salvage pathway; S-methyl-5-thio-alpha-D-ribose 1-phosphate from S-methyl-5'-thioadenosine (hydrolase route): step 1/2.</text>
</comment>
<evidence type="ECO:0000256" key="2">
    <source>
        <dbReference type="ARBA" id="ARBA00022605"/>
    </source>
</evidence>
<accession>A0ABT9FK13</accession>
<dbReference type="EMBL" id="JAUYVT010000029">
    <property type="protein sequence ID" value="MDP2566930.1"/>
    <property type="molecule type" value="Genomic_DNA"/>
</dbReference>
<evidence type="ECO:0000313" key="7">
    <source>
        <dbReference type="EMBL" id="MDP2566930.1"/>
    </source>
</evidence>
<evidence type="ECO:0000256" key="3">
    <source>
        <dbReference type="ARBA" id="ARBA00022801"/>
    </source>
</evidence>
<evidence type="ECO:0000256" key="4">
    <source>
        <dbReference type="ARBA" id="ARBA00023167"/>
    </source>
</evidence>
<evidence type="ECO:0000259" key="6">
    <source>
        <dbReference type="Pfam" id="PF01048"/>
    </source>
</evidence>
<comment type="caution">
    <text evidence="7">The sequence shown here is derived from an EMBL/GenBank/DDBJ whole genome shotgun (WGS) entry which is preliminary data.</text>
</comment>
<reference evidence="7" key="1">
    <citation type="submission" date="2023-07" db="EMBL/GenBank/DDBJ databases">
        <title>Genome content predicts the carbon catabolic preferences of heterotrophic bacteria.</title>
        <authorList>
            <person name="Gralka M."/>
        </authorList>
    </citation>
    <scope>NUCLEOTIDE SEQUENCE</scope>
    <source>
        <strain evidence="7">4G09</strain>
    </source>
</reference>
<dbReference type="HAMAP" id="MF_01684">
    <property type="entry name" value="Salvage_MtnN"/>
    <property type="match status" value="1"/>
</dbReference>
<keyword evidence="2 5" id="KW-0028">Amino-acid biosynthesis</keyword>
<dbReference type="NCBIfam" id="TIGR01704">
    <property type="entry name" value="MTA_SAH-Nsdase"/>
    <property type="match status" value="1"/>
</dbReference>
<dbReference type="SUPFAM" id="SSF53167">
    <property type="entry name" value="Purine and uridine phosphorylases"/>
    <property type="match status" value="1"/>
</dbReference>
<dbReference type="PANTHER" id="PTHR46832">
    <property type="entry name" value="5'-METHYLTHIOADENOSINE/S-ADENOSYLHOMOCYSTEINE NUCLEOSIDASE"/>
    <property type="match status" value="1"/>
</dbReference>
<feature type="active site" description="Proton acceptor" evidence="5">
    <location>
        <position position="12"/>
    </location>
</feature>
<dbReference type="Gene3D" id="3.40.50.1580">
    <property type="entry name" value="Nucleoside phosphorylase domain"/>
    <property type="match status" value="1"/>
</dbReference>
<name>A0ABT9FK13_9GAMM</name>
<gene>
    <name evidence="5 7" type="primary">mtnN</name>
    <name evidence="7" type="ORF">Q8W34_19995</name>
</gene>